<feature type="compositionally biased region" description="Basic and acidic residues" evidence="7">
    <location>
        <begin position="117"/>
        <end position="127"/>
    </location>
</feature>
<dbReference type="Pfam" id="PF04106">
    <property type="entry name" value="ATG5_UblB"/>
    <property type="match status" value="1"/>
</dbReference>
<dbReference type="Gene3D" id="1.10.246.190">
    <property type="entry name" value="Autophagy protein Apg5, helix rich domain"/>
    <property type="match status" value="1"/>
</dbReference>
<feature type="compositionally biased region" description="Basic and acidic residues" evidence="7">
    <location>
        <begin position="191"/>
        <end position="201"/>
    </location>
</feature>
<keyword evidence="6" id="KW-0813">Transport</keyword>
<comment type="caution">
    <text evidence="10">The sequence shown here is derived from an EMBL/GenBank/DDBJ whole genome shotgun (WGS) entry which is preliminary data.</text>
</comment>
<dbReference type="AlphaFoldDB" id="A0A9P1H463"/>
<dbReference type="GO" id="GO:0019776">
    <property type="term" value="F:Atg8-family ligase activity"/>
    <property type="evidence" value="ECO:0007669"/>
    <property type="project" value="TreeGrafter"/>
</dbReference>
<feature type="domain" description="Autophagy protein ATG5 UblB" evidence="8">
    <location>
        <begin position="446"/>
        <end position="564"/>
    </location>
</feature>
<evidence type="ECO:0000259" key="9">
    <source>
        <dbReference type="Pfam" id="PF20637"/>
    </source>
</evidence>
<feature type="domain" description="Autophagy protein ATG5 alpha-helical bundle region" evidence="9">
    <location>
        <begin position="385"/>
        <end position="439"/>
    </location>
</feature>
<feature type="region of interest" description="Disordered" evidence="7">
    <location>
        <begin position="1"/>
        <end position="202"/>
    </location>
</feature>
<evidence type="ECO:0000256" key="1">
    <source>
        <dbReference type="ARBA" id="ARBA00004623"/>
    </source>
</evidence>
<dbReference type="GO" id="GO:0034045">
    <property type="term" value="C:phagophore assembly site membrane"/>
    <property type="evidence" value="ECO:0007669"/>
    <property type="project" value="UniProtKB-SubCell"/>
</dbReference>
<proteinExistence type="inferred from homology"/>
<dbReference type="InterPro" id="IPR048318">
    <property type="entry name" value="ATG5_UblB"/>
</dbReference>
<evidence type="ECO:0000256" key="4">
    <source>
        <dbReference type="ARBA" id="ARBA00022843"/>
    </source>
</evidence>
<dbReference type="PANTHER" id="PTHR13040">
    <property type="entry name" value="AUTOPHAGY PROTEIN 5"/>
    <property type="match status" value="1"/>
</dbReference>
<reference evidence="10" key="1">
    <citation type="submission" date="2022-11" db="EMBL/GenBank/DDBJ databases">
        <authorList>
            <person name="Scott C."/>
            <person name="Bruce N."/>
        </authorList>
    </citation>
    <scope>NUCLEOTIDE SEQUENCE</scope>
</reference>
<dbReference type="EMBL" id="CALLCH030000012">
    <property type="protein sequence ID" value="CAI4215256.1"/>
    <property type="molecule type" value="Genomic_DNA"/>
</dbReference>
<dbReference type="GO" id="GO:0000422">
    <property type="term" value="P:autophagy of mitochondrion"/>
    <property type="evidence" value="ECO:0007669"/>
    <property type="project" value="TreeGrafter"/>
</dbReference>
<name>A0A9P1H463_9PEZI</name>
<keyword evidence="6" id="KW-0472">Membrane</keyword>
<dbReference type="GO" id="GO:0006995">
    <property type="term" value="P:cellular response to nitrogen starvation"/>
    <property type="evidence" value="ECO:0007669"/>
    <property type="project" value="TreeGrafter"/>
</dbReference>
<keyword evidence="11" id="KW-1185">Reference proteome</keyword>
<sequence>MSGLVNKIKETVSGHSHESSTTNTNTGREYGSGANTGVGASEYGRTTGSGATGLGGASAGGIHSSEYGSGTTGRTTGGAGGAYGNEASRHTAGPHSSDLGNKLDPATFDRTTGTARPRVDSDRDHRGAYGTGAGVGGLTGASSGTYGTHNAGPHGSSAANKLDPASTLTATTARFSQRRSPRLFRRQQARPRIDSDRDHRGAYGTGVGAGAVGTGAGVGAGAGAIGNRESRNTAGPHSSDLANKLDPASILTLTGARLGDFAGKNPRDAAQVPPSILKKEVGGVETLDDDHSHRHGKHIALWAQRVPLIITHTSAPATQFVTSVPRFSYLALLLPRLGVYFRLPCSSFHHEEVLLRNLAVGLLLDLYQPTLPWKLTVSDGVGWDIADTFLNSVKEADFVRNGNANQIMKMSRNDTTSLWNAVQDNDYATFSRINNRLLNPPTPLKHVPIRVYIPSSGPGDANASVVGVSSPTASFKIVQTLVPGTTTAPVNRMSSSVMLNARQAQAPQTLGMALKGMLPELFPSSRDPVLANVVLNGATVPFNAPLVELMKEAAFPDGWLCLVVVLL</sequence>
<gene>
    <name evidence="10" type="ORF">PPNO1_LOCUS4970</name>
</gene>
<organism evidence="10 11">
    <name type="scientific">Parascedosporium putredinis</name>
    <dbReference type="NCBI Taxonomy" id="1442378"/>
    <lineage>
        <taxon>Eukaryota</taxon>
        <taxon>Fungi</taxon>
        <taxon>Dikarya</taxon>
        <taxon>Ascomycota</taxon>
        <taxon>Pezizomycotina</taxon>
        <taxon>Sordariomycetes</taxon>
        <taxon>Hypocreomycetidae</taxon>
        <taxon>Microascales</taxon>
        <taxon>Microascaceae</taxon>
        <taxon>Parascedosporium</taxon>
    </lineage>
</organism>
<evidence type="ECO:0000313" key="11">
    <source>
        <dbReference type="Proteomes" id="UP000838763"/>
    </source>
</evidence>
<protein>
    <recommendedName>
        <fullName evidence="6">Autophagy protein 5</fullName>
    </recommendedName>
</protein>
<dbReference type="GO" id="GO:0044233">
    <property type="term" value="C:mitochondria-associated endoplasmic reticulum membrane contact site"/>
    <property type="evidence" value="ECO:0007669"/>
    <property type="project" value="TreeGrafter"/>
</dbReference>
<feature type="compositionally biased region" description="Basic residues" evidence="7">
    <location>
        <begin position="176"/>
        <end position="189"/>
    </location>
</feature>
<dbReference type="InterPro" id="IPR007239">
    <property type="entry name" value="Atg5"/>
</dbReference>
<comment type="similarity">
    <text evidence="2 6">Belongs to the ATG5 family.</text>
</comment>
<keyword evidence="3 6" id="KW-1017">Isopeptide bond</keyword>
<evidence type="ECO:0000313" key="10">
    <source>
        <dbReference type="EMBL" id="CAI4215256.1"/>
    </source>
</evidence>
<evidence type="ECO:0000259" key="8">
    <source>
        <dbReference type="Pfam" id="PF04106"/>
    </source>
</evidence>
<comment type="function">
    <text evidence="6">Involved in cytoplasm to vacuole transport (Cvt) and autophagic vesicle formation.</text>
</comment>
<dbReference type="InterPro" id="IPR042527">
    <property type="entry name" value="Atg5_UblA_dom_sf"/>
</dbReference>
<dbReference type="Pfam" id="PF20637">
    <property type="entry name" value="ATG5_HBR"/>
    <property type="match status" value="1"/>
</dbReference>
<dbReference type="GO" id="GO:0005776">
    <property type="term" value="C:autophagosome"/>
    <property type="evidence" value="ECO:0007669"/>
    <property type="project" value="TreeGrafter"/>
</dbReference>
<accession>A0A9P1H463</accession>
<evidence type="ECO:0000256" key="3">
    <source>
        <dbReference type="ARBA" id="ARBA00022499"/>
    </source>
</evidence>
<dbReference type="Proteomes" id="UP000838763">
    <property type="component" value="Unassembled WGS sequence"/>
</dbReference>
<evidence type="ECO:0000256" key="7">
    <source>
        <dbReference type="SAM" id="MobiDB-lite"/>
    </source>
</evidence>
<dbReference type="InterPro" id="IPR042526">
    <property type="entry name" value="Atg5_HR"/>
</dbReference>
<evidence type="ECO:0000256" key="2">
    <source>
        <dbReference type="ARBA" id="ARBA00006910"/>
    </source>
</evidence>
<dbReference type="GO" id="GO:0061908">
    <property type="term" value="C:phagophore"/>
    <property type="evidence" value="ECO:0007669"/>
    <property type="project" value="TreeGrafter"/>
</dbReference>
<dbReference type="InterPro" id="IPR048940">
    <property type="entry name" value="ATG5_HBR"/>
</dbReference>
<feature type="region of interest" description="Disordered" evidence="7">
    <location>
        <begin position="223"/>
        <end position="243"/>
    </location>
</feature>
<comment type="subunit">
    <text evidence="6">Conjugated with ATG12.</text>
</comment>
<feature type="compositionally biased region" description="Gly residues" evidence="7">
    <location>
        <begin position="129"/>
        <end position="139"/>
    </location>
</feature>
<keyword evidence="4 6" id="KW-0832">Ubl conjugation</keyword>
<dbReference type="PANTHER" id="PTHR13040:SF2">
    <property type="entry name" value="AUTOPHAGY PROTEIN 5"/>
    <property type="match status" value="1"/>
</dbReference>
<dbReference type="OrthoDB" id="272162at2759"/>
<evidence type="ECO:0000256" key="6">
    <source>
        <dbReference type="RuleBase" id="RU361202"/>
    </source>
</evidence>
<dbReference type="GO" id="GO:0034727">
    <property type="term" value="P:piecemeal microautophagy of the nucleus"/>
    <property type="evidence" value="ECO:0007669"/>
    <property type="project" value="TreeGrafter"/>
</dbReference>
<comment type="subcellular location">
    <subcellularLocation>
        <location evidence="1 6">Preautophagosomal structure membrane</location>
        <topology evidence="1 6">Peripheral membrane protein</topology>
    </subcellularLocation>
</comment>
<dbReference type="Gene3D" id="3.10.20.620">
    <property type="match status" value="1"/>
</dbReference>
<dbReference type="GO" id="GO:0034274">
    <property type="term" value="C:Atg12-Atg5-Atg16 complex"/>
    <property type="evidence" value="ECO:0007669"/>
    <property type="project" value="TreeGrafter"/>
</dbReference>
<keyword evidence="5 6" id="KW-0072">Autophagy</keyword>
<dbReference type="Gene3D" id="3.10.20.90">
    <property type="entry name" value="Phosphatidylinositol 3-kinase Catalytic Subunit, Chain A, domain 1"/>
    <property type="match status" value="1"/>
</dbReference>
<evidence type="ECO:0000256" key="5">
    <source>
        <dbReference type="ARBA" id="ARBA00023006"/>
    </source>
</evidence>
<feature type="compositionally biased region" description="Basic and acidic residues" evidence="7">
    <location>
        <begin position="7"/>
        <end position="18"/>
    </location>
</feature>
<feature type="compositionally biased region" description="Polar residues" evidence="7">
    <location>
        <begin position="166"/>
        <end position="175"/>
    </location>
</feature>
<feature type="compositionally biased region" description="Gly residues" evidence="7">
    <location>
        <begin position="50"/>
        <end position="59"/>
    </location>
</feature>